<comment type="caution">
    <text evidence="3">The sequence shown here is derived from an EMBL/GenBank/DDBJ whole genome shotgun (WGS) entry which is preliminary data.</text>
</comment>
<reference evidence="3 4" key="1">
    <citation type="submission" date="2020-09" db="EMBL/GenBank/DDBJ databases">
        <title>Methylomonas albis sp. nov. and Methylomonas fluvii sp. nov.: Two cold-adapted methanotrophs from the River Elbe and an amended description of Methylovulum psychrotolerans strain Eb1.</title>
        <authorList>
            <person name="Bussmann I.K."/>
            <person name="Klings K.-W."/>
            <person name="Warnstedt J."/>
            <person name="Hoppert M."/>
            <person name="Saborowski A."/>
            <person name="Horn F."/>
            <person name="Liebner S."/>
        </authorList>
    </citation>
    <scope>NUCLEOTIDE SEQUENCE [LARGE SCALE GENOMIC DNA]</scope>
    <source>
        <strain evidence="3 4">EbA</strain>
    </source>
</reference>
<dbReference type="PROSITE" id="PS51257">
    <property type="entry name" value="PROKAR_LIPOPROTEIN"/>
    <property type="match status" value="1"/>
</dbReference>
<feature type="compositionally biased region" description="Gly residues" evidence="1">
    <location>
        <begin position="130"/>
        <end position="146"/>
    </location>
</feature>
<feature type="chain" id="PRO_5045951245" description="Lipoprotein" evidence="2">
    <location>
        <begin position="23"/>
        <end position="153"/>
    </location>
</feature>
<name>A0ABR9D8X4_9GAMM</name>
<evidence type="ECO:0008006" key="5">
    <source>
        <dbReference type="Google" id="ProtNLM"/>
    </source>
</evidence>
<organism evidence="3 4">
    <name type="scientific">Methylomonas albis</name>
    <dbReference type="NCBI Taxonomy" id="1854563"/>
    <lineage>
        <taxon>Bacteria</taxon>
        <taxon>Pseudomonadati</taxon>
        <taxon>Pseudomonadota</taxon>
        <taxon>Gammaproteobacteria</taxon>
        <taxon>Methylococcales</taxon>
        <taxon>Methylococcaceae</taxon>
        <taxon>Methylomonas</taxon>
    </lineage>
</organism>
<feature type="region of interest" description="Disordered" evidence="1">
    <location>
        <begin position="44"/>
        <end position="153"/>
    </location>
</feature>
<dbReference type="Proteomes" id="UP000652176">
    <property type="component" value="Unassembled WGS sequence"/>
</dbReference>
<keyword evidence="2" id="KW-0732">Signal</keyword>
<evidence type="ECO:0000256" key="1">
    <source>
        <dbReference type="SAM" id="MobiDB-lite"/>
    </source>
</evidence>
<evidence type="ECO:0000256" key="2">
    <source>
        <dbReference type="SAM" id="SignalP"/>
    </source>
</evidence>
<dbReference type="RefSeq" id="WP_192376877.1">
    <property type="nucleotide sequence ID" value="NZ_CAJHIV010000001.1"/>
</dbReference>
<accession>A0ABR9D8X4</accession>
<evidence type="ECO:0000313" key="3">
    <source>
        <dbReference type="EMBL" id="MBD9358659.1"/>
    </source>
</evidence>
<feature type="compositionally biased region" description="Basic and acidic residues" evidence="1">
    <location>
        <begin position="100"/>
        <end position="128"/>
    </location>
</feature>
<evidence type="ECO:0000313" key="4">
    <source>
        <dbReference type="Proteomes" id="UP000652176"/>
    </source>
</evidence>
<feature type="compositionally biased region" description="Basic and acidic residues" evidence="1">
    <location>
        <begin position="67"/>
        <end position="77"/>
    </location>
</feature>
<proteinExistence type="predicted"/>
<protein>
    <recommendedName>
        <fullName evidence="5">Lipoprotein</fullName>
    </recommendedName>
</protein>
<gene>
    <name evidence="3" type="ORF">IE877_22740</name>
</gene>
<sequence length="153" mass="17060">MKTIQVAILTIAALTLSGCATGSYQRDSVGYGGDYSSPSYYQSYGRSYSRPSTSITYGRYSVQPSYRPEHHGDEHHGWSAPVPHFGRHDGGHGGWQNRDMGQREFRHEQHAEQSPRQERAMPEQHEQGFGRSGNGGDHQQHGGWGGHHGRRGD</sequence>
<feature type="signal peptide" evidence="2">
    <location>
        <begin position="1"/>
        <end position="22"/>
    </location>
</feature>
<dbReference type="EMBL" id="JACXSS010000001">
    <property type="protein sequence ID" value="MBD9358659.1"/>
    <property type="molecule type" value="Genomic_DNA"/>
</dbReference>
<keyword evidence="4" id="KW-1185">Reference proteome</keyword>